<name>A0ABS3N559_9BACI</name>
<evidence type="ECO:0000256" key="1">
    <source>
        <dbReference type="ARBA" id="ARBA00038310"/>
    </source>
</evidence>
<evidence type="ECO:0000313" key="3">
    <source>
        <dbReference type="EMBL" id="MBO1513313.1"/>
    </source>
</evidence>
<comment type="caution">
    <text evidence="3">The sequence shown here is derived from an EMBL/GenBank/DDBJ whole genome shotgun (WGS) entry which is preliminary data.</text>
</comment>
<keyword evidence="4" id="KW-1185">Reference proteome</keyword>
<accession>A0ABS3N559</accession>
<evidence type="ECO:0000259" key="2">
    <source>
        <dbReference type="Pfam" id="PF04909"/>
    </source>
</evidence>
<sequence>MKIDAHQHFWIYNEKEYGWISKDMSELRRDFLPGDLEKQLQHLNFDGSIAVQARQSLEETSWLLELAQKYEYIKGVVGWVDLCSPDVTKQLKHFSDNLYLKGIRHVIHDEADDQFMLRDDFQRGIRALNDFGLTFDLLLFPKHIPYAIELVEKFPKQPFVLDHIGKPDIKNKVISPWNNDLTKLAKYKNVYVKLSGMVTEADWKNWGKRDFNAYLDVVFNSFGPDRMMIGSDWPVCTVSNRYETVMEIVLDYVKRFAPESENLILGENCSRFYSIK</sequence>
<feature type="domain" description="Amidohydrolase-related" evidence="2">
    <location>
        <begin position="3"/>
        <end position="273"/>
    </location>
</feature>
<dbReference type="Gene3D" id="3.20.20.140">
    <property type="entry name" value="Metal-dependent hydrolases"/>
    <property type="match status" value="1"/>
</dbReference>
<dbReference type="InterPro" id="IPR006680">
    <property type="entry name" value="Amidohydro-rel"/>
</dbReference>
<gene>
    <name evidence="3" type="ORF">I7822_16815</name>
</gene>
<dbReference type="Proteomes" id="UP000663981">
    <property type="component" value="Unassembled WGS sequence"/>
</dbReference>
<dbReference type="SUPFAM" id="SSF51556">
    <property type="entry name" value="Metallo-dependent hydrolases"/>
    <property type="match status" value="1"/>
</dbReference>
<dbReference type="PANTHER" id="PTHR43569:SF2">
    <property type="entry name" value="AMIDOHYDROLASE-RELATED DOMAIN-CONTAINING PROTEIN"/>
    <property type="match status" value="1"/>
</dbReference>
<dbReference type="InterPro" id="IPR032466">
    <property type="entry name" value="Metal_Hydrolase"/>
</dbReference>
<dbReference type="PANTHER" id="PTHR43569">
    <property type="entry name" value="AMIDOHYDROLASE"/>
    <property type="match status" value="1"/>
</dbReference>
<evidence type="ECO:0000313" key="4">
    <source>
        <dbReference type="Proteomes" id="UP000663981"/>
    </source>
</evidence>
<dbReference type="Pfam" id="PF04909">
    <property type="entry name" value="Amidohydro_2"/>
    <property type="match status" value="1"/>
</dbReference>
<reference evidence="3 4" key="1">
    <citation type="submission" date="2021-03" db="EMBL/GenBank/DDBJ databases">
        <title>Whole genome sequence of Metabacillus bambusae BG109.</title>
        <authorList>
            <person name="Jeong J.W."/>
        </authorList>
    </citation>
    <scope>NUCLEOTIDE SEQUENCE [LARGE SCALE GENOMIC DNA]</scope>
    <source>
        <strain evidence="3 4">BG109</strain>
    </source>
</reference>
<dbReference type="InterPro" id="IPR052350">
    <property type="entry name" value="Metallo-dep_Lactonases"/>
</dbReference>
<proteinExistence type="inferred from homology"/>
<dbReference type="RefSeq" id="WP_207980272.1">
    <property type="nucleotide sequence ID" value="NZ_JAGDEL010000013.1"/>
</dbReference>
<comment type="similarity">
    <text evidence="1">Belongs to the metallo-dependent hydrolases superfamily.</text>
</comment>
<dbReference type="EMBL" id="JAGDEL010000013">
    <property type="protein sequence ID" value="MBO1513313.1"/>
    <property type="molecule type" value="Genomic_DNA"/>
</dbReference>
<organism evidence="3 4">
    <name type="scientific">Metabacillus bambusae</name>
    <dbReference type="NCBI Taxonomy" id="2795218"/>
    <lineage>
        <taxon>Bacteria</taxon>
        <taxon>Bacillati</taxon>
        <taxon>Bacillota</taxon>
        <taxon>Bacilli</taxon>
        <taxon>Bacillales</taxon>
        <taxon>Bacillaceae</taxon>
        <taxon>Metabacillus</taxon>
    </lineage>
</organism>
<protein>
    <submittedName>
        <fullName evidence="3">Amidohydrolase family protein</fullName>
    </submittedName>
</protein>